<dbReference type="GO" id="GO:0007059">
    <property type="term" value="P:chromosome segregation"/>
    <property type="evidence" value="ECO:0007669"/>
    <property type="project" value="InterPro"/>
</dbReference>
<reference evidence="2" key="1">
    <citation type="journal article" date="2020" name="Stud. Mycol.">
        <title>101 Dothideomycetes genomes: a test case for predicting lifestyles and emergence of pathogens.</title>
        <authorList>
            <person name="Haridas S."/>
            <person name="Albert R."/>
            <person name="Binder M."/>
            <person name="Bloem J."/>
            <person name="Labutti K."/>
            <person name="Salamov A."/>
            <person name="Andreopoulos B."/>
            <person name="Baker S."/>
            <person name="Barry K."/>
            <person name="Bills G."/>
            <person name="Bluhm B."/>
            <person name="Cannon C."/>
            <person name="Castanera R."/>
            <person name="Culley D."/>
            <person name="Daum C."/>
            <person name="Ezra D."/>
            <person name="Gonzalez J."/>
            <person name="Henrissat B."/>
            <person name="Kuo A."/>
            <person name="Liang C."/>
            <person name="Lipzen A."/>
            <person name="Lutzoni F."/>
            <person name="Magnuson J."/>
            <person name="Mondo S."/>
            <person name="Nolan M."/>
            <person name="Ohm R."/>
            <person name="Pangilinan J."/>
            <person name="Park H.-J."/>
            <person name="Ramirez L."/>
            <person name="Alfaro M."/>
            <person name="Sun H."/>
            <person name="Tritt A."/>
            <person name="Yoshinaga Y."/>
            <person name="Zwiers L.-H."/>
            <person name="Turgeon B."/>
            <person name="Goodwin S."/>
            <person name="Spatafora J."/>
            <person name="Crous P."/>
            <person name="Grigoriev I."/>
        </authorList>
    </citation>
    <scope>NUCLEOTIDE SEQUENCE</scope>
    <source>
        <strain evidence="2">CBS 133067</strain>
    </source>
</reference>
<dbReference type="AlphaFoldDB" id="A0A9P4IKU2"/>
<dbReference type="OrthoDB" id="6585699at2759"/>
<protein>
    <submittedName>
        <fullName evidence="2">CHL4-domain-containing protein</fullName>
    </submittedName>
</protein>
<evidence type="ECO:0000256" key="1">
    <source>
        <dbReference type="SAM" id="MobiDB-lite"/>
    </source>
</evidence>
<dbReference type="GO" id="GO:0034080">
    <property type="term" value="P:CENP-A containing chromatin assembly"/>
    <property type="evidence" value="ECO:0007669"/>
    <property type="project" value="InterPro"/>
</dbReference>
<dbReference type="Pfam" id="PF05238">
    <property type="entry name" value="CENP-N"/>
    <property type="match status" value="1"/>
</dbReference>
<dbReference type="Proteomes" id="UP000799772">
    <property type="component" value="Unassembled WGS sequence"/>
</dbReference>
<accession>A0A9P4IKU2</accession>
<gene>
    <name evidence="2" type="ORF">NA57DRAFT_74696</name>
</gene>
<comment type="caution">
    <text evidence="2">The sequence shown here is derived from an EMBL/GenBank/DDBJ whole genome shotgun (WGS) entry which is preliminary data.</text>
</comment>
<feature type="compositionally biased region" description="Basic and acidic residues" evidence="1">
    <location>
        <begin position="400"/>
        <end position="422"/>
    </location>
</feature>
<sequence>MAPRARLSVPTNAALSHSHRLSPSNRDVYKALSRLSRPSLLSLALEWLSDSNLQHCLPYTLADEDQDDADDEDAPYSAAQSIEELTEIYEELRGRKDSKREIIDRIMEGDWRRGISLYQLAMAETRYVMEHQSSQKWHALRLTSIRDDDSGHDTEKREEEELPRFRQQTFLQNLQREIGPFAKAHHYFMRDEELRISLLRVQLYDLPYNSSQALQDVALAKRGPSEGAKSVYAVFPDATAYVYVSLGSSSNQPGTDGKSLQRIVIDAIPKALSRPQARYTLKTTALSAKSLPSLLALRGSGRSNTASGGWSIFVEDSKGSNALDYAESASNDILTPADNKENMQHGEKRRLETIGETNDVQNRKRWKRIAEGRFGRPGLECDGHGIERFEVRIDDAFPKSDDGKTIVSRKRDQPEDRIDGSHQKVVTKTSSKSGRKKRPSLLDKTQNDEMDESREANSTWKPDVRILFHGAHVFAGIRKLVEQGVVDGEKMPGWMTGEAGVSIGVVKHGRMMAKTDAAL</sequence>
<evidence type="ECO:0000313" key="3">
    <source>
        <dbReference type="Proteomes" id="UP000799772"/>
    </source>
</evidence>
<name>A0A9P4IKU2_9PEZI</name>
<dbReference type="Gene3D" id="3.10.20.720">
    <property type="match status" value="1"/>
</dbReference>
<proteinExistence type="predicted"/>
<feature type="region of interest" description="Disordered" evidence="1">
    <location>
        <begin position="400"/>
        <end position="458"/>
    </location>
</feature>
<dbReference type="EMBL" id="ML978124">
    <property type="protein sequence ID" value="KAF2101108.1"/>
    <property type="molecule type" value="Genomic_DNA"/>
</dbReference>
<organism evidence="2 3">
    <name type="scientific">Rhizodiscina lignyota</name>
    <dbReference type="NCBI Taxonomy" id="1504668"/>
    <lineage>
        <taxon>Eukaryota</taxon>
        <taxon>Fungi</taxon>
        <taxon>Dikarya</taxon>
        <taxon>Ascomycota</taxon>
        <taxon>Pezizomycotina</taxon>
        <taxon>Dothideomycetes</taxon>
        <taxon>Pleosporomycetidae</taxon>
        <taxon>Aulographales</taxon>
        <taxon>Rhizodiscinaceae</taxon>
        <taxon>Rhizodiscina</taxon>
    </lineage>
</organism>
<keyword evidence="3" id="KW-1185">Reference proteome</keyword>
<dbReference type="InterPro" id="IPR007902">
    <property type="entry name" value="Chl4/mis15/CENP-N"/>
</dbReference>
<evidence type="ECO:0000313" key="2">
    <source>
        <dbReference type="EMBL" id="KAF2101108.1"/>
    </source>
</evidence>